<comment type="caution">
    <text evidence="2">The sequence shown here is derived from an EMBL/GenBank/DDBJ whole genome shotgun (WGS) entry which is preliminary data.</text>
</comment>
<evidence type="ECO:0008006" key="4">
    <source>
        <dbReference type="Google" id="ProtNLM"/>
    </source>
</evidence>
<feature type="region of interest" description="Disordered" evidence="1">
    <location>
        <begin position="1"/>
        <end position="30"/>
    </location>
</feature>
<dbReference type="OrthoDB" id="6467440at2759"/>
<reference evidence="2" key="1">
    <citation type="submission" date="2020-08" db="EMBL/GenBank/DDBJ databases">
        <title>Multicomponent nature underlies the extraordinary mechanical properties of spider dragline silk.</title>
        <authorList>
            <person name="Kono N."/>
            <person name="Nakamura H."/>
            <person name="Mori M."/>
            <person name="Yoshida Y."/>
            <person name="Ohtoshi R."/>
            <person name="Malay A.D."/>
            <person name="Moran D.A.P."/>
            <person name="Tomita M."/>
            <person name="Numata K."/>
            <person name="Arakawa K."/>
        </authorList>
    </citation>
    <scope>NUCLEOTIDE SEQUENCE</scope>
</reference>
<feature type="compositionally biased region" description="Basic and acidic residues" evidence="1">
    <location>
        <begin position="1"/>
        <end position="26"/>
    </location>
</feature>
<proteinExistence type="predicted"/>
<evidence type="ECO:0000256" key="1">
    <source>
        <dbReference type="SAM" id="MobiDB-lite"/>
    </source>
</evidence>
<keyword evidence="3" id="KW-1185">Reference proteome</keyword>
<name>A0A8X6MLW0_9ARAC</name>
<dbReference type="EMBL" id="BMAV01028031">
    <property type="protein sequence ID" value="GFS64381.1"/>
    <property type="molecule type" value="Genomic_DNA"/>
</dbReference>
<dbReference type="AlphaFoldDB" id="A0A8X6MLW0"/>
<evidence type="ECO:0000313" key="2">
    <source>
        <dbReference type="EMBL" id="GFS64381.1"/>
    </source>
</evidence>
<evidence type="ECO:0000313" key="3">
    <source>
        <dbReference type="Proteomes" id="UP000886998"/>
    </source>
</evidence>
<organism evidence="2 3">
    <name type="scientific">Trichonephila inaurata madagascariensis</name>
    <dbReference type="NCBI Taxonomy" id="2747483"/>
    <lineage>
        <taxon>Eukaryota</taxon>
        <taxon>Metazoa</taxon>
        <taxon>Ecdysozoa</taxon>
        <taxon>Arthropoda</taxon>
        <taxon>Chelicerata</taxon>
        <taxon>Arachnida</taxon>
        <taxon>Araneae</taxon>
        <taxon>Araneomorphae</taxon>
        <taxon>Entelegynae</taxon>
        <taxon>Araneoidea</taxon>
        <taxon>Nephilidae</taxon>
        <taxon>Trichonephila</taxon>
        <taxon>Trichonephila inaurata</taxon>
    </lineage>
</organism>
<gene>
    <name evidence="2" type="primary">NCL1_60833</name>
    <name evidence="2" type="ORF">TNIN_333321</name>
</gene>
<dbReference type="Proteomes" id="UP000886998">
    <property type="component" value="Unassembled WGS sequence"/>
</dbReference>
<accession>A0A8X6MLW0</accession>
<sequence length="155" mass="17984">MMESIAKEEPIEQDVKHSLEPEKETVIPKPKPSAPIMLKLKQNYREQLKILNDIFPDLNSKISGEYIRLYTNSSDEHRSLTHALAEGNDCEYYVIPPKEMKPIKILIKELPIFTKTDEIISDLEDLAFTVTSCRQLIFKRTKTPLPFFLIILPKK</sequence>
<protein>
    <recommendedName>
        <fullName evidence="4">Pre-C2HC domain-containing protein</fullName>
    </recommendedName>
</protein>